<reference evidence="1 2" key="1">
    <citation type="submission" date="2018-08" db="EMBL/GenBank/DDBJ databases">
        <title>Acidipila sp. 4G-K13, an acidobacterium isolated from forest soil.</title>
        <authorList>
            <person name="Gao Z.-H."/>
            <person name="Qiu L.-H."/>
        </authorList>
    </citation>
    <scope>NUCLEOTIDE SEQUENCE [LARGE SCALE GENOMIC DNA]</scope>
    <source>
        <strain evidence="1 2">4G-K13</strain>
    </source>
</reference>
<organism evidence="1 2">
    <name type="scientific">Paracidobacterium acidisoli</name>
    <dbReference type="NCBI Taxonomy" id="2303751"/>
    <lineage>
        <taxon>Bacteria</taxon>
        <taxon>Pseudomonadati</taxon>
        <taxon>Acidobacteriota</taxon>
        <taxon>Terriglobia</taxon>
        <taxon>Terriglobales</taxon>
        <taxon>Acidobacteriaceae</taxon>
        <taxon>Paracidobacterium</taxon>
    </lineage>
</organism>
<dbReference type="AlphaFoldDB" id="A0A372ILR1"/>
<comment type="caution">
    <text evidence="1">The sequence shown here is derived from an EMBL/GenBank/DDBJ whole genome shotgun (WGS) entry which is preliminary data.</text>
</comment>
<evidence type="ECO:0000313" key="2">
    <source>
        <dbReference type="Proteomes" id="UP000264702"/>
    </source>
</evidence>
<accession>A0A372ILR1</accession>
<evidence type="ECO:0000313" key="1">
    <source>
        <dbReference type="EMBL" id="RFU15866.1"/>
    </source>
</evidence>
<gene>
    <name evidence="1" type="ORF">D0Y96_15675</name>
</gene>
<name>A0A372ILR1_9BACT</name>
<proteinExistence type="predicted"/>
<dbReference type="RefSeq" id="WP_117301723.1">
    <property type="nucleotide sequence ID" value="NZ_QVQT02000005.1"/>
</dbReference>
<protein>
    <recommendedName>
        <fullName evidence="3">RNA polymerase sigma factor 70 region 4 type 2 domain-containing protein</fullName>
    </recommendedName>
</protein>
<sequence>MEPYLRNVLRRYAEHACNPGRTTIAAWRLTRSGIRKQWDRDAELIWRMDIAALLRRLPDPTHTILLLVHGIGYSAQAAAILVSQSYTQTRADLRIAEERFSELHAAYEAGELPPARRRCSGRVQ</sequence>
<dbReference type="EMBL" id="QVQT01000005">
    <property type="protein sequence ID" value="RFU15866.1"/>
    <property type="molecule type" value="Genomic_DNA"/>
</dbReference>
<evidence type="ECO:0008006" key="3">
    <source>
        <dbReference type="Google" id="ProtNLM"/>
    </source>
</evidence>
<dbReference type="Proteomes" id="UP000264702">
    <property type="component" value="Unassembled WGS sequence"/>
</dbReference>
<keyword evidence="2" id="KW-1185">Reference proteome</keyword>